<dbReference type="AlphaFoldDB" id="A0A7K5E525"/>
<dbReference type="PANTHER" id="PTHR40389:SF2">
    <property type="entry name" value="ENDOGENOUS RETROVIRUS GROUP K MEMBER 24 GAG POLYPROTEIN-RELATED"/>
    <property type="match status" value="1"/>
</dbReference>
<dbReference type="Gene3D" id="4.10.60.10">
    <property type="entry name" value="Zinc finger, CCHC-type"/>
    <property type="match status" value="1"/>
</dbReference>
<proteinExistence type="predicted"/>
<dbReference type="Proteomes" id="UP000573697">
    <property type="component" value="Unassembled WGS sequence"/>
</dbReference>
<evidence type="ECO:0000313" key="3">
    <source>
        <dbReference type="EMBL" id="NWS27761.1"/>
    </source>
</evidence>
<protein>
    <submittedName>
        <fullName evidence="3">GAK5 protein</fullName>
    </submittedName>
</protein>
<organism evidence="3 4">
    <name type="scientific">Polioptila caerulea</name>
    <name type="common">Blue-grey gnatcatcher</name>
    <dbReference type="NCBI Taxonomy" id="66707"/>
    <lineage>
        <taxon>Eukaryota</taxon>
        <taxon>Metazoa</taxon>
        <taxon>Chordata</taxon>
        <taxon>Craniata</taxon>
        <taxon>Vertebrata</taxon>
        <taxon>Euteleostomi</taxon>
        <taxon>Archelosauria</taxon>
        <taxon>Archosauria</taxon>
        <taxon>Dinosauria</taxon>
        <taxon>Saurischia</taxon>
        <taxon>Theropoda</taxon>
        <taxon>Coelurosauria</taxon>
        <taxon>Aves</taxon>
        <taxon>Neognathae</taxon>
        <taxon>Neoaves</taxon>
        <taxon>Telluraves</taxon>
        <taxon>Australaves</taxon>
        <taxon>Passeriformes</taxon>
        <taxon>Certhiidae</taxon>
        <taxon>Polioptilinae</taxon>
        <taxon>Polioptila</taxon>
    </lineage>
</organism>
<dbReference type="SUPFAM" id="SSF57756">
    <property type="entry name" value="Retrovirus zinc finger-like domains"/>
    <property type="match status" value="1"/>
</dbReference>
<reference evidence="3 4" key="1">
    <citation type="submission" date="2019-09" db="EMBL/GenBank/DDBJ databases">
        <title>Bird 10,000 Genomes (B10K) Project - Family phase.</title>
        <authorList>
            <person name="Zhang G."/>
        </authorList>
    </citation>
    <scope>NUCLEOTIDE SEQUENCE [LARGE SCALE GENOMIC DNA]</scope>
    <source>
        <strain evidence="3">B10K-DU-001-66</strain>
        <tissue evidence="3">Muscle</tissue>
    </source>
</reference>
<feature type="compositionally biased region" description="Polar residues" evidence="2">
    <location>
        <begin position="103"/>
        <end position="120"/>
    </location>
</feature>
<feature type="non-terminal residue" evidence="3">
    <location>
        <position position="120"/>
    </location>
</feature>
<dbReference type="InterPro" id="IPR036875">
    <property type="entry name" value="Znf_CCHC_sf"/>
</dbReference>
<evidence type="ECO:0000256" key="2">
    <source>
        <dbReference type="SAM" id="MobiDB-lite"/>
    </source>
</evidence>
<comment type="caution">
    <text evidence="3">The sequence shown here is derived from an EMBL/GenBank/DDBJ whole genome shotgun (WGS) entry which is preliminary data.</text>
</comment>
<dbReference type="InterPro" id="IPR050195">
    <property type="entry name" value="Primate_lentivir_Gag_pol-like"/>
</dbReference>
<evidence type="ECO:0000313" key="4">
    <source>
        <dbReference type="Proteomes" id="UP000573697"/>
    </source>
</evidence>
<keyword evidence="4" id="KW-1185">Reference proteome</keyword>
<keyword evidence="1" id="KW-0519">Myristate</keyword>
<name>A0A7K5E525_POLCE</name>
<dbReference type="Pfam" id="PF14787">
    <property type="entry name" value="zf-CCHC_5"/>
    <property type="match status" value="1"/>
</dbReference>
<sequence>IDPIRNKPDITVTNFIKTCARIGTEQYRADLLTTVLAPQLQVAWAAAKCFDCGVEGQVRKQWPKNEQRNKNPSRPCPRCKNGYHWRSQCHSKFDQDGRPLPLQGNSKSGTGTCAPQQDKT</sequence>
<feature type="non-terminal residue" evidence="3">
    <location>
        <position position="1"/>
    </location>
</feature>
<dbReference type="GO" id="GO:0003676">
    <property type="term" value="F:nucleic acid binding"/>
    <property type="evidence" value="ECO:0007669"/>
    <property type="project" value="InterPro"/>
</dbReference>
<evidence type="ECO:0000256" key="1">
    <source>
        <dbReference type="ARBA" id="ARBA00022707"/>
    </source>
</evidence>
<gene>
    <name evidence="3" type="primary">Ervk5_1</name>
    <name evidence="3" type="ORF">POLCAE_R15439</name>
</gene>
<keyword evidence="1" id="KW-0449">Lipoprotein</keyword>
<feature type="region of interest" description="Disordered" evidence="2">
    <location>
        <begin position="90"/>
        <end position="120"/>
    </location>
</feature>
<dbReference type="EMBL" id="VYXF01003987">
    <property type="protein sequence ID" value="NWS27761.1"/>
    <property type="molecule type" value="Genomic_DNA"/>
</dbReference>
<dbReference type="GO" id="GO:0008270">
    <property type="term" value="F:zinc ion binding"/>
    <property type="evidence" value="ECO:0007669"/>
    <property type="project" value="InterPro"/>
</dbReference>
<dbReference type="PANTHER" id="PTHR40389">
    <property type="entry name" value="ENDOGENOUS RETROVIRUS GROUP K MEMBER 24 GAG POLYPROTEIN-RELATED"/>
    <property type="match status" value="1"/>
</dbReference>
<accession>A0A7K5E525</accession>